<dbReference type="SMART" id="SM00248">
    <property type="entry name" value="ANK"/>
    <property type="match status" value="3"/>
</dbReference>
<dbReference type="PANTHER" id="PTHR24198">
    <property type="entry name" value="ANKYRIN REPEAT AND PROTEIN KINASE DOMAIN-CONTAINING PROTEIN"/>
    <property type="match status" value="1"/>
</dbReference>
<feature type="repeat" description="ANK" evidence="3">
    <location>
        <begin position="27"/>
        <end position="59"/>
    </location>
</feature>
<dbReference type="PANTHER" id="PTHR24198:SF165">
    <property type="entry name" value="ANKYRIN REPEAT-CONTAINING PROTEIN-RELATED"/>
    <property type="match status" value="1"/>
</dbReference>
<reference evidence="5" key="1">
    <citation type="journal article" date="2010" name="Nature">
        <title>The Amphimedon queenslandica genome and the evolution of animal complexity.</title>
        <authorList>
            <person name="Srivastava M."/>
            <person name="Simakov O."/>
            <person name="Chapman J."/>
            <person name="Fahey B."/>
            <person name="Gauthier M.E."/>
            <person name="Mitros T."/>
            <person name="Richards G.S."/>
            <person name="Conaco C."/>
            <person name="Dacre M."/>
            <person name="Hellsten U."/>
            <person name="Larroux C."/>
            <person name="Putnam N.H."/>
            <person name="Stanke M."/>
            <person name="Adamska M."/>
            <person name="Darling A."/>
            <person name="Degnan S.M."/>
            <person name="Oakley T.H."/>
            <person name="Plachetzki D.C."/>
            <person name="Zhai Y."/>
            <person name="Adamski M."/>
            <person name="Calcino A."/>
            <person name="Cummins S.F."/>
            <person name="Goodstein D.M."/>
            <person name="Harris C."/>
            <person name="Jackson D.J."/>
            <person name="Leys S.P."/>
            <person name="Shu S."/>
            <person name="Woodcroft B.J."/>
            <person name="Vervoort M."/>
            <person name="Kosik K.S."/>
            <person name="Manning G."/>
            <person name="Degnan B.M."/>
            <person name="Rokhsar D.S."/>
        </authorList>
    </citation>
    <scope>NUCLEOTIDE SEQUENCE [LARGE SCALE GENOMIC DNA]</scope>
</reference>
<dbReference type="GeneID" id="105312658"/>
<keyword evidence="1" id="KW-0677">Repeat</keyword>
<reference evidence="4" key="2">
    <citation type="submission" date="2024-06" db="UniProtKB">
        <authorList>
            <consortium name="EnsemblMetazoa"/>
        </authorList>
    </citation>
    <scope>IDENTIFICATION</scope>
</reference>
<name>A0AAN0ILP0_AMPQE</name>
<dbReference type="InterPro" id="IPR002110">
    <property type="entry name" value="Ankyrin_rpt"/>
</dbReference>
<evidence type="ECO:0000256" key="2">
    <source>
        <dbReference type="ARBA" id="ARBA00023043"/>
    </source>
</evidence>
<protein>
    <submittedName>
        <fullName evidence="4">Uncharacterized protein</fullName>
    </submittedName>
</protein>
<evidence type="ECO:0000313" key="5">
    <source>
        <dbReference type="Proteomes" id="UP000007879"/>
    </source>
</evidence>
<dbReference type="Proteomes" id="UP000007879">
    <property type="component" value="Unassembled WGS sequence"/>
</dbReference>
<dbReference type="KEGG" id="aqu:105312658"/>
<dbReference type="PROSITE" id="PS50088">
    <property type="entry name" value="ANK_REPEAT"/>
    <property type="match status" value="1"/>
</dbReference>
<sequence length="135" mass="14824">MACQNGHTQIIELLLKEQVDPNVQMNIGLTALMIASANGQYEVVKLLLEWKANPTIKSNKGHTALSVAKTKEVSTLLKEFFNKGNIIFDEDAASVYSSATVSSRASSGYHSISSGYSSIRTFSSIKLTFKKDKYK</sequence>
<dbReference type="EnsemblMetazoa" id="XM_011405471.1">
    <property type="protein sequence ID" value="XP_011403773.1"/>
    <property type="gene ID" value="LOC105312658"/>
</dbReference>
<dbReference type="InterPro" id="IPR036770">
    <property type="entry name" value="Ankyrin_rpt-contain_sf"/>
</dbReference>
<dbReference type="Pfam" id="PF12796">
    <property type="entry name" value="Ank_2"/>
    <property type="match status" value="1"/>
</dbReference>
<dbReference type="Gene3D" id="1.25.40.20">
    <property type="entry name" value="Ankyrin repeat-containing domain"/>
    <property type="match status" value="1"/>
</dbReference>
<keyword evidence="2 3" id="KW-0040">ANK repeat</keyword>
<dbReference type="PROSITE" id="PS50297">
    <property type="entry name" value="ANK_REP_REGION"/>
    <property type="match status" value="1"/>
</dbReference>
<keyword evidence="5" id="KW-1185">Reference proteome</keyword>
<proteinExistence type="predicted"/>
<dbReference type="AlphaFoldDB" id="A0AAN0ILP0"/>
<evidence type="ECO:0000313" key="4">
    <source>
        <dbReference type="EnsemblMetazoa" id="XP_011403773.1"/>
    </source>
</evidence>
<organism evidence="4 5">
    <name type="scientific">Amphimedon queenslandica</name>
    <name type="common">Sponge</name>
    <dbReference type="NCBI Taxonomy" id="400682"/>
    <lineage>
        <taxon>Eukaryota</taxon>
        <taxon>Metazoa</taxon>
        <taxon>Porifera</taxon>
        <taxon>Demospongiae</taxon>
        <taxon>Heteroscleromorpha</taxon>
        <taxon>Haplosclerida</taxon>
        <taxon>Niphatidae</taxon>
        <taxon>Amphimedon</taxon>
    </lineage>
</organism>
<evidence type="ECO:0000256" key="3">
    <source>
        <dbReference type="PROSITE-ProRule" id="PRU00023"/>
    </source>
</evidence>
<accession>A0AAN0ILP0</accession>
<evidence type="ECO:0000256" key="1">
    <source>
        <dbReference type="ARBA" id="ARBA00022737"/>
    </source>
</evidence>
<dbReference type="RefSeq" id="XP_011403773.1">
    <property type="nucleotide sequence ID" value="XM_011405471.1"/>
</dbReference>
<dbReference type="SUPFAM" id="SSF48403">
    <property type="entry name" value="Ankyrin repeat"/>
    <property type="match status" value="1"/>
</dbReference>